<gene>
    <name evidence="7" type="primary">flgK</name>
    <name evidence="12" type="ORF">EDC19_1571</name>
</gene>
<feature type="domain" description="Flagellar basal body rod protein N-terminal" evidence="9">
    <location>
        <begin position="10"/>
        <end position="36"/>
    </location>
</feature>
<dbReference type="GO" id="GO:0005576">
    <property type="term" value="C:extracellular region"/>
    <property type="evidence" value="ECO:0007669"/>
    <property type="project" value="UniProtKB-SubCell"/>
</dbReference>
<dbReference type="Pfam" id="PF06429">
    <property type="entry name" value="Flg_bbr_C"/>
    <property type="match status" value="1"/>
</dbReference>
<evidence type="ECO:0000256" key="2">
    <source>
        <dbReference type="ARBA" id="ARBA00004613"/>
    </source>
</evidence>
<dbReference type="GO" id="GO:0044780">
    <property type="term" value="P:bacterial-type flagellum assembly"/>
    <property type="evidence" value="ECO:0007669"/>
    <property type="project" value="InterPro"/>
</dbReference>
<evidence type="ECO:0000256" key="8">
    <source>
        <dbReference type="SAM" id="Coils"/>
    </source>
</evidence>
<evidence type="ECO:0000259" key="11">
    <source>
        <dbReference type="Pfam" id="PF22638"/>
    </source>
</evidence>
<feature type="domain" description="Flagellar basal-body/hook protein C-terminal" evidence="10">
    <location>
        <begin position="497"/>
        <end position="529"/>
    </location>
</feature>
<keyword evidence="6 7" id="KW-0975">Bacterial flagellum</keyword>
<dbReference type="PANTHER" id="PTHR30033">
    <property type="entry name" value="FLAGELLAR HOOK-ASSOCIATED PROTEIN 1"/>
    <property type="match status" value="1"/>
</dbReference>
<dbReference type="GO" id="GO:0009424">
    <property type="term" value="C:bacterial-type flagellum hook"/>
    <property type="evidence" value="ECO:0007669"/>
    <property type="project" value="UniProtKB-UniRule"/>
</dbReference>
<accession>A0A4R1MKL9</accession>
<evidence type="ECO:0000256" key="3">
    <source>
        <dbReference type="ARBA" id="ARBA00009677"/>
    </source>
</evidence>
<organism evidence="12 13">
    <name type="scientific">Natranaerovirga hydrolytica</name>
    <dbReference type="NCBI Taxonomy" id="680378"/>
    <lineage>
        <taxon>Bacteria</taxon>
        <taxon>Bacillati</taxon>
        <taxon>Bacillota</taxon>
        <taxon>Clostridia</taxon>
        <taxon>Lachnospirales</taxon>
        <taxon>Natranaerovirgaceae</taxon>
        <taxon>Natranaerovirga</taxon>
    </lineage>
</organism>
<evidence type="ECO:0000259" key="10">
    <source>
        <dbReference type="Pfam" id="PF06429"/>
    </source>
</evidence>
<dbReference type="InterPro" id="IPR002371">
    <property type="entry name" value="FlgK"/>
</dbReference>
<evidence type="ECO:0000259" key="9">
    <source>
        <dbReference type="Pfam" id="PF00460"/>
    </source>
</evidence>
<evidence type="ECO:0000256" key="5">
    <source>
        <dbReference type="ARBA" id="ARBA00022525"/>
    </source>
</evidence>
<keyword evidence="12" id="KW-0969">Cilium</keyword>
<keyword evidence="5 7" id="KW-0964">Secreted</keyword>
<dbReference type="PANTHER" id="PTHR30033:SF1">
    <property type="entry name" value="FLAGELLAR HOOK-ASSOCIATED PROTEIN 1"/>
    <property type="match status" value="1"/>
</dbReference>
<dbReference type="RefSeq" id="WP_132282284.1">
    <property type="nucleotide sequence ID" value="NZ_SMGQ01000012.1"/>
</dbReference>
<comment type="similarity">
    <text evidence="3 7">Belongs to the flagella basal body rod proteins family.</text>
</comment>
<name>A0A4R1MKL9_9FIRM</name>
<dbReference type="AlphaFoldDB" id="A0A4R1MKL9"/>
<sequence length="540" mass="60706">MASIASLSRAASGLMANQRALQTTAHNLSNVDTPGYVRQQVLFTDSSYVTVGRNGHDLQKVGLGTDILEIRQVRDVFLDKAYREESGRKGYYDAKYQAIAELETIFGELEGEGFGEIIEELWESINELSKHPEGLETRGAFVQSASVFIDRVNLVYDQIGEYQANLNTQVIDMVNEINELGDTIAKLNDEINKYEAFGDNANDLRDQRNNALDRLGQLVDITYKEEPTGKVMVNIENMNFISPDGVTSYLELEQAEEFSPFVKPVWESYDKDLFTDYKPISLENNNDKGALKGLLIARGTRQANYTDLQDQDYYNGTIKESVIMKTQAQFDQLVNEIVTIINNALSPIEGDPPVFDEDNAPYGLDGSQGTELFIREHYSRFDEDGNFIEEDSNDYYTLYTSGNLKINPEILKNYDLIALSGEAGDIADSSVIESILADWKASSLTLEPEGTSEVNINEYYGNFISELGYEGNVAYELYRNQETMVSLIDNQRSQLMGVSSDEELGNMMKYQHAYNASARLVSTIDEMIEHIIMRVGIVGR</sequence>
<reference evidence="12 13" key="1">
    <citation type="submission" date="2019-03" db="EMBL/GenBank/DDBJ databases">
        <title>Genomic Encyclopedia of Type Strains, Phase IV (KMG-IV): sequencing the most valuable type-strain genomes for metagenomic binning, comparative biology and taxonomic classification.</title>
        <authorList>
            <person name="Goeker M."/>
        </authorList>
    </citation>
    <scope>NUCLEOTIDE SEQUENCE [LARGE SCALE GENOMIC DNA]</scope>
    <source>
        <strain evidence="12 13">DSM 24176</strain>
    </source>
</reference>
<dbReference type="PRINTS" id="PR01005">
    <property type="entry name" value="FLGHOOKAP1"/>
</dbReference>
<dbReference type="OrthoDB" id="9802553at2"/>
<protein>
    <recommendedName>
        <fullName evidence="4 7">Flagellar hook-associated protein 1</fullName>
        <shortName evidence="7">HAP1</shortName>
    </recommendedName>
</protein>
<dbReference type="Pfam" id="PF22638">
    <property type="entry name" value="FlgK_D1"/>
    <property type="match status" value="1"/>
</dbReference>
<dbReference type="NCBIfam" id="TIGR02492">
    <property type="entry name" value="flgK_ends"/>
    <property type="match status" value="1"/>
</dbReference>
<evidence type="ECO:0000313" key="12">
    <source>
        <dbReference type="EMBL" id="TCK93378.1"/>
    </source>
</evidence>
<dbReference type="GO" id="GO:0005198">
    <property type="term" value="F:structural molecule activity"/>
    <property type="evidence" value="ECO:0007669"/>
    <property type="project" value="UniProtKB-UniRule"/>
</dbReference>
<dbReference type="InterPro" id="IPR001444">
    <property type="entry name" value="Flag_bb_rod_N"/>
</dbReference>
<evidence type="ECO:0000256" key="7">
    <source>
        <dbReference type="RuleBase" id="RU362065"/>
    </source>
</evidence>
<evidence type="ECO:0000256" key="4">
    <source>
        <dbReference type="ARBA" id="ARBA00016244"/>
    </source>
</evidence>
<comment type="caution">
    <text evidence="12">The sequence shown here is derived from an EMBL/GenBank/DDBJ whole genome shotgun (WGS) entry which is preliminary data.</text>
</comment>
<keyword evidence="13" id="KW-1185">Reference proteome</keyword>
<dbReference type="SUPFAM" id="SSF64518">
    <property type="entry name" value="Phase 1 flagellin"/>
    <property type="match status" value="1"/>
</dbReference>
<dbReference type="Proteomes" id="UP000294545">
    <property type="component" value="Unassembled WGS sequence"/>
</dbReference>
<evidence type="ECO:0000256" key="1">
    <source>
        <dbReference type="ARBA" id="ARBA00004365"/>
    </source>
</evidence>
<evidence type="ECO:0000313" key="13">
    <source>
        <dbReference type="Proteomes" id="UP000294545"/>
    </source>
</evidence>
<comment type="subcellular location">
    <subcellularLocation>
        <location evidence="1 7">Bacterial flagellum</location>
    </subcellularLocation>
    <subcellularLocation>
        <location evidence="2 7">Secreted</location>
    </subcellularLocation>
</comment>
<feature type="coiled-coil region" evidence="8">
    <location>
        <begin position="170"/>
        <end position="197"/>
    </location>
</feature>
<dbReference type="InterPro" id="IPR053927">
    <property type="entry name" value="FlgK_helical"/>
</dbReference>
<dbReference type="Pfam" id="PF00460">
    <property type="entry name" value="Flg_bb_rod"/>
    <property type="match status" value="1"/>
</dbReference>
<keyword evidence="12" id="KW-0966">Cell projection</keyword>
<keyword evidence="12" id="KW-0282">Flagellum</keyword>
<dbReference type="InterPro" id="IPR010930">
    <property type="entry name" value="Flg_bb/hook_C_dom"/>
</dbReference>
<proteinExistence type="inferred from homology"/>
<evidence type="ECO:0000256" key="6">
    <source>
        <dbReference type="ARBA" id="ARBA00023143"/>
    </source>
</evidence>
<keyword evidence="8" id="KW-0175">Coiled coil</keyword>
<dbReference type="EMBL" id="SMGQ01000012">
    <property type="protein sequence ID" value="TCK93378.1"/>
    <property type="molecule type" value="Genomic_DNA"/>
</dbReference>
<feature type="domain" description="Flagellar hook-associated protein FlgK helical" evidence="11">
    <location>
        <begin position="100"/>
        <end position="344"/>
    </location>
</feature>